<dbReference type="Proteomes" id="UP001597181">
    <property type="component" value="Unassembled WGS sequence"/>
</dbReference>
<feature type="transmembrane region" description="Helical" evidence="1">
    <location>
        <begin position="378"/>
        <end position="397"/>
    </location>
</feature>
<accession>A0ABW3TUR0</accession>
<feature type="transmembrane region" description="Helical" evidence="1">
    <location>
        <begin position="251"/>
        <end position="273"/>
    </location>
</feature>
<protein>
    <recommendedName>
        <fullName evidence="4">Type VII secretion integral membrane protein EccD</fullName>
    </recommendedName>
</protein>
<dbReference type="RefSeq" id="WP_343962301.1">
    <property type="nucleotide sequence ID" value="NZ_BAAAKZ010000016.1"/>
</dbReference>
<feature type="transmembrane region" description="Helical" evidence="1">
    <location>
        <begin position="437"/>
        <end position="460"/>
    </location>
</feature>
<keyword evidence="1" id="KW-0472">Membrane</keyword>
<keyword evidence="3" id="KW-1185">Reference proteome</keyword>
<feature type="transmembrane region" description="Helical" evidence="1">
    <location>
        <begin position="94"/>
        <end position="112"/>
    </location>
</feature>
<feature type="transmembrane region" description="Helical" evidence="1">
    <location>
        <begin position="164"/>
        <end position="181"/>
    </location>
</feature>
<feature type="transmembrane region" description="Helical" evidence="1">
    <location>
        <begin position="193"/>
        <end position="215"/>
    </location>
</feature>
<name>A0ABW3TUR0_9MICO</name>
<proteinExistence type="predicted"/>
<comment type="caution">
    <text evidence="2">The sequence shown here is derived from an EMBL/GenBank/DDBJ whole genome shotgun (WGS) entry which is preliminary data.</text>
</comment>
<evidence type="ECO:0000313" key="2">
    <source>
        <dbReference type="EMBL" id="MFD1203404.1"/>
    </source>
</evidence>
<feature type="transmembrane region" description="Helical" evidence="1">
    <location>
        <begin position="349"/>
        <end position="366"/>
    </location>
</feature>
<evidence type="ECO:0008006" key="4">
    <source>
        <dbReference type="Google" id="ProtNLM"/>
    </source>
</evidence>
<keyword evidence="1" id="KW-1133">Transmembrane helix</keyword>
<reference evidence="3" key="1">
    <citation type="journal article" date="2019" name="Int. J. Syst. Evol. Microbiol.">
        <title>The Global Catalogue of Microorganisms (GCM) 10K type strain sequencing project: providing services to taxonomists for standard genome sequencing and annotation.</title>
        <authorList>
            <consortium name="The Broad Institute Genomics Platform"/>
            <consortium name="The Broad Institute Genome Sequencing Center for Infectious Disease"/>
            <person name="Wu L."/>
            <person name="Ma J."/>
        </authorList>
    </citation>
    <scope>NUCLEOTIDE SEQUENCE [LARGE SCALE GENOMIC DNA]</scope>
    <source>
        <strain evidence="3">CCUG 50213</strain>
    </source>
</reference>
<feature type="transmembrane region" description="Helical" evidence="1">
    <location>
        <begin position="124"/>
        <end position="144"/>
    </location>
</feature>
<evidence type="ECO:0000313" key="3">
    <source>
        <dbReference type="Proteomes" id="UP001597181"/>
    </source>
</evidence>
<sequence length="468" mass="47286">MTSAPAPLRRIAVHAAGSRVDLVVPAGDALDHALAVAGVRLGPGDRVFGPGGTTVEPGTQAAELREGGLYAIASARAAIDEDRRRRGARSGVRLLPWGVVAGALAAAVIAVASDSAMQRNATALIVGVAAFVLALGVAASPGAARVAAEANRAEPGENEAGPQIFPALLLGAIAGVLAAPRGADGIRGPLWDAMLACSLGFAGIALIAVLLSALARARVVRAGAATAALIATVAAILAAACPLIGWGAREFFIVAAGASVLMIRALPALLVNVEEGYSIDYGRYMALRWTVRGRVPRYIERVDGDEVLDMVAVTESRLRTATVMFAVLAVPGIALAVEPLSAGNLVERIGAGVFVCFAITALLLVSRRTVAPMLKRPQRVAALAGVLGAAVMFAVAPGVPVQWLLPAAGVLLFAGVAVGAGSVALQRGARSLGWSRTGDIVEAFAVAMVLPAGLLAAGAIDVLRGVLS</sequence>
<feature type="transmembrane region" description="Helical" evidence="1">
    <location>
        <begin position="403"/>
        <end position="425"/>
    </location>
</feature>
<feature type="transmembrane region" description="Helical" evidence="1">
    <location>
        <begin position="222"/>
        <end position="245"/>
    </location>
</feature>
<feature type="transmembrane region" description="Helical" evidence="1">
    <location>
        <begin position="318"/>
        <end position="337"/>
    </location>
</feature>
<dbReference type="EMBL" id="JBHTLY010000013">
    <property type="protein sequence ID" value="MFD1203404.1"/>
    <property type="molecule type" value="Genomic_DNA"/>
</dbReference>
<keyword evidence="1" id="KW-0812">Transmembrane</keyword>
<gene>
    <name evidence="2" type="ORF">ACFQ3U_16045</name>
</gene>
<organism evidence="2 3">
    <name type="scientific">Leucobacter albus</name>
    <dbReference type="NCBI Taxonomy" id="272210"/>
    <lineage>
        <taxon>Bacteria</taxon>
        <taxon>Bacillati</taxon>
        <taxon>Actinomycetota</taxon>
        <taxon>Actinomycetes</taxon>
        <taxon>Micrococcales</taxon>
        <taxon>Microbacteriaceae</taxon>
        <taxon>Leucobacter</taxon>
    </lineage>
</organism>
<evidence type="ECO:0000256" key="1">
    <source>
        <dbReference type="SAM" id="Phobius"/>
    </source>
</evidence>